<dbReference type="EMBL" id="JBGUAW010000002">
    <property type="protein sequence ID" value="MFA9460012.1"/>
    <property type="molecule type" value="Genomic_DNA"/>
</dbReference>
<dbReference type="Pfam" id="PF00561">
    <property type="entry name" value="Abhydrolase_1"/>
    <property type="match status" value="1"/>
</dbReference>
<gene>
    <name evidence="5" type="ORF">ACERLL_04165</name>
</gene>
<evidence type="ECO:0000256" key="2">
    <source>
        <dbReference type="ARBA" id="ARBA00022487"/>
    </source>
</evidence>
<evidence type="ECO:0000256" key="1">
    <source>
        <dbReference type="ARBA" id="ARBA00010884"/>
    </source>
</evidence>
<sequence>MAASEMTGEYRPAWWLPGGHLQTLWPALLRRPPRVAVARERLELEDGDFLDLDWLAEAPAGGPVVILVHGLEGSLESHYLPGLMRTLADCGMRPVLMYHRGCSGEPNRTDRRYTGGDTGDLAWVAEILRTREPDMPLTAVGFSLGGNLLLKWLGETGADNPLAAAAAVSPPFRLDRAADRLEHGLSRLYQEHLLRALRASVTAKYAHRPQACPVPLDRVRSASSFRAFDDAFTAPVHGYAGVDDYYARGSCRPYLRGIAVPTLVLHALDDPFTTPDAVPAPGELSGHVQLELHRHGGHVGFVIGNLPGRPRYWIEERVPAFLCNTVTTPETPARGVVSPDRTLSS</sequence>
<proteinExistence type="inferred from homology"/>
<dbReference type="GO" id="GO:0016787">
    <property type="term" value="F:hydrolase activity"/>
    <property type="evidence" value="ECO:0007669"/>
    <property type="project" value="UniProtKB-KW"/>
</dbReference>
<comment type="caution">
    <text evidence="5">The sequence shown here is derived from an EMBL/GenBank/DDBJ whole genome shotgun (WGS) entry which is preliminary data.</text>
</comment>
<feature type="domain" description="AB hydrolase-1" evidence="4">
    <location>
        <begin position="63"/>
        <end position="302"/>
    </location>
</feature>
<organism evidence="5 6">
    <name type="scientific">Thiohalorhabdus methylotrophus</name>
    <dbReference type="NCBI Taxonomy" id="3242694"/>
    <lineage>
        <taxon>Bacteria</taxon>
        <taxon>Pseudomonadati</taxon>
        <taxon>Pseudomonadota</taxon>
        <taxon>Gammaproteobacteria</taxon>
        <taxon>Thiohalorhabdales</taxon>
        <taxon>Thiohalorhabdaceae</taxon>
        <taxon>Thiohalorhabdus</taxon>
    </lineage>
</organism>
<evidence type="ECO:0000313" key="6">
    <source>
        <dbReference type="Proteomes" id="UP001575181"/>
    </source>
</evidence>
<keyword evidence="3 5" id="KW-0378">Hydrolase</keyword>
<evidence type="ECO:0000259" key="4">
    <source>
        <dbReference type="Pfam" id="PF00561"/>
    </source>
</evidence>
<dbReference type="SUPFAM" id="SSF53474">
    <property type="entry name" value="alpha/beta-Hydrolases"/>
    <property type="match status" value="1"/>
</dbReference>
<comment type="similarity">
    <text evidence="1">Belongs to the AB hydrolase superfamily. AB hydrolase 4 family.</text>
</comment>
<dbReference type="InterPro" id="IPR012020">
    <property type="entry name" value="ABHD4"/>
</dbReference>
<dbReference type="InterPro" id="IPR000073">
    <property type="entry name" value="AB_hydrolase_1"/>
</dbReference>
<dbReference type="RefSeq" id="WP_373654790.1">
    <property type="nucleotide sequence ID" value="NZ_JBGUAW010000002.1"/>
</dbReference>
<name>A0ABV4TSM6_9GAMM</name>
<dbReference type="InterPro" id="IPR050960">
    <property type="entry name" value="AB_hydrolase_4_sf"/>
</dbReference>
<dbReference type="Proteomes" id="UP001575181">
    <property type="component" value="Unassembled WGS sequence"/>
</dbReference>
<evidence type="ECO:0000313" key="5">
    <source>
        <dbReference type="EMBL" id="MFA9460012.1"/>
    </source>
</evidence>
<protein>
    <submittedName>
        <fullName evidence="5">Hydrolase</fullName>
    </submittedName>
</protein>
<dbReference type="PIRSF" id="PIRSF005211">
    <property type="entry name" value="Ab_hydro_YheT"/>
    <property type="match status" value="1"/>
</dbReference>
<dbReference type="PANTHER" id="PTHR10794">
    <property type="entry name" value="ABHYDROLASE DOMAIN-CONTAINING PROTEIN"/>
    <property type="match status" value="1"/>
</dbReference>
<keyword evidence="2" id="KW-0719">Serine esterase</keyword>
<evidence type="ECO:0000256" key="3">
    <source>
        <dbReference type="ARBA" id="ARBA00022801"/>
    </source>
</evidence>
<reference evidence="5 6" key="1">
    <citation type="submission" date="2024-08" db="EMBL/GenBank/DDBJ databases">
        <title>Whole-genome sequencing of halo(alkali)philic microorganisms from hypersaline lakes.</title>
        <authorList>
            <person name="Sorokin D.Y."/>
            <person name="Merkel A.Y."/>
            <person name="Messina E."/>
            <person name="Yakimov M."/>
        </authorList>
    </citation>
    <scope>NUCLEOTIDE SEQUENCE [LARGE SCALE GENOMIC DNA]</scope>
    <source>
        <strain evidence="5 6">Cl-TMA</strain>
    </source>
</reference>
<dbReference type="InterPro" id="IPR000952">
    <property type="entry name" value="AB_hydrolase_4_CS"/>
</dbReference>
<dbReference type="NCBIfam" id="NF008218">
    <property type="entry name" value="PRK10985.1"/>
    <property type="match status" value="1"/>
</dbReference>
<dbReference type="InterPro" id="IPR029058">
    <property type="entry name" value="AB_hydrolase_fold"/>
</dbReference>
<accession>A0ABV4TSM6</accession>
<dbReference type="Gene3D" id="3.40.50.1820">
    <property type="entry name" value="alpha/beta hydrolase"/>
    <property type="match status" value="1"/>
</dbReference>
<dbReference type="PANTHER" id="PTHR10794:SF94">
    <property type="entry name" value="ESTERASE YHET-RELATED"/>
    <property type="match status" value="1"/>
</dbReference>
<dbReference type="PROSITE" id="PS01133">
    <property type="entry name" value="UPF0017"/>
    <property type="match status" value="1"/>
</dbReference>
<keyword evidence="6" id="KW-1185">Reference proteome</keyword>